<dbReference type="Pfam" id="PF14224">
    <property type="entry name" value="DUF4331"/>
    <property type="match status" value="1"/>
</dbReference>
<comment type="caution">
    <text evidence="3">The sequence shown here is derived from an EMBL/GenBank/DDBJ whole genome shotgun (WGS) entry which is preliminary data.</text>
</comment>
<keyword evidence="2" id="KW-0732">Signal</keyword>
<dbReference type="InterPro" id="IPR025566">
    <property type="entry name" value="DUF4331"/>
</dbReference>
<proteinExistence type="predicted"/>
<evidence type="ECO:0000256" key="2">
    <source>
        <dbReference type="SAM" id="SignalP"/>
    </source>
</evidence>
<dbReference type="Proteomes" id="UP001500507">
    <property type="component" value="Unassembled WGS sequence"/>
</dbReference>
<protein>
    <recommendedName>
        <fullName evidence="5">DUF4331 domain-containing protein</fullName>
    </recommendedName>
</protein>
<feature type="compositionally biased region" description="Polar residues" evidence="1">
    <location>
        <begin position="185"/>
        <end position="195"/>
    </location>
</feature>
<feature type="chain" id="PRO_5046568977" description="DUF4331 domain-containing protein" evidence="2">
    <location>
        <begin position="23"/>
        <end position="205"/>
    </location>
</feature>
<keyword evidence="4" id="KW-1185">Reference proteome</keyword>
<evidence type="ECO:0000313" key="4">
    <source>
        <dbReference type="Proteomes" id="UP001500507"/>
    </source>
</evidence>
<accession>A0ABN1MJW4</accession>
<dbReference type="RefSeq" id="WP_343768044.1">
    <property type="nucleotide sequence ID" value="NZ_BAAAFG010000016.1"/>
</dbReference>
<evidence type="ECO:0000313" key="3">
    <source>
        <dbReference type="EMBL" id="GAA0873267.1"/>
    </source>
</evidence>
<evidence type="ECO:0008006" key="5">
    <source>
        <dbReference type="Google" id="ProtNLM"/>
    </source>
</evidence>
<name>A0ABN1MJW4_9FLAO</name>
<reference evidence="3 4" key="1">
    <citation type="journal article" date="2019" name="Int. J. Syst. Evol. Microbiol.">
        <title>The Global Catalogue of Microorganisms (GCM) 10K type strain sequencing project: providing services to taxonomists for standard genome sequencing and annotation.</title>
        <authorList>
            <consortium name="The Broad Institute Genomics Platform"/>
            <consortium name="The Broad Institute Genome Sequencing Center for Infectious Disease"/>
            <person name="Wu L."/>
            <person name="Ma J."/>
        </authorList>
    </citation>
    <scope>NUCLEOTIDE SEQUENCE [LARGE SCALE GENOMIC DNA]</scope>
    <source>
        <strain evidence="3 4">JCM 16082</strain>
    </source>
</reference>
<gene>
    <name evidence="3" type="ORF">GCM10009117_24140</name>
</gene>
<evidence type="ECO:0000256" key="1">
    <source>
        <dbReference type="SAM" id="MobiDB-lite"/>
    </source>
</evidence>
<organism evidence="3 4">
    <name type="scientific">Gangjinia marincola</name>
    <dbReference type="NCBI Taxonomy" id="578463"/>
    <lineage>
        <taxon>Bacteria</taxon>
        <taxon>Pseudomonadati</taxon>
        <taxon>Bacteroidota</taxon>
        <taxon>Flavobacteriia</taxon>
        <taxon>Flavobacteriales</taxon>
        <taxon>Flavobacteriaceae</taxon>
        <taxon>Gangjinia</taxon>
    </lineage>
</organism>
<feature type="region of interest" description="Disordered" evidence="1">
    <location>
        <begin position="185"/>
        <end position="205"/>
    </location>
</feature>
<sequence length="205" mass="22057">MKNILYTYVLIAAAALTLTSCGNDDDVMMEEPMAELDFSGTFSQEDQMGRPGINTVLSGTSADKDLFNLTIPSEQTAIFQPKFLDRAVALHAAFGVEYETNILNLDATTLTTILATDVLQVAPDGPTTYFGGLSPETILTGRKLTDDVIDVSLILLFGGETGDRFNGQDTDNDGEPNLPILVTDNVNASGETPLSSFPYLENPHN</sequence>
<dbReference type="EMBL" id="BAAAFG010000016">
    <property type="protein sequence ID" value="GAA0873267.1"/>
    <property type="molecule type" value="Genomic_DNA"/>
</dbReference>
<dbReference type="PROSITE" id="PS51257">
    <property type="entry name" value="PROKAR_LIPOPROTEIN"/>
    <property type="match status" value="1"/>
</dbReference>
<feature type="signal peptide" evidence="2">
    <location>
        <begin position="1"/>
        <end position="22"/>
    </location>
</feature>